<dbReference type="AlphaFoldDB" id="A0A553RGN8"/>
<name>A0A553RGN8_9TELE</name>
<protein>
    <submittedName>
        <fullName evidence="1">Uncharacterized protein</fullName>
    </submittedName>
</protein>
<evidence type="ECO:0000313" key="2">
    <source>
        <dbReference type="Proteomes" id="UP000316079"/>
    </source>
</evidence>
<gene>
    <name evidence="1" type="ORF">DNTS_020913</name>
</gene>
<organism evidence="1 2">
    <name type="scientific">Danionella cerebrum</name>
    <dbReference type="NCBI Taxonomy" id="2873325"/>
    <lineage>
        <taxon>Eukaryota</taxon>
        <taxon>Metazoa</taxon>
        <taxon>Chordata</taxon>
        <taxon>Craniata</taxon>
        <taxon>Vertebrata</taxon>
        <taxon>Euteleostomi</taxon>
        <taxon>Actinopterygii</taxon>
        <taxon>Neopterygii</taxon>
        <taxon>Teleostei</taxon>
        <taxon>Ostariophysi</taxon>
        <taxon>Cypriniformes</taxon>
        <taxon>Danionidae</taxon>
        <taxon>Danioninae</taxon>
        <taxon>Danionella</taxon>
    </lineage>
</organism>
<reference evidence="1 2" key="1">
    <citation type="journal article" date="2019" name="Sci. Data">
        <title>Hybrid genome assembly and annotation of Danionella translucida.</title>
        <authorList>
            <person name="Kadobianskyi M."/>
            <person name="Schulze L."/>
            <person name="Schuelke M."/>
            <person name="Judkewitz B."/>
        </authorList>
    </citation>
    <scope>NUCLEOTIDE SEQUENCE [LARGE SCALE GENOMIC DNA]</scope>
    <source>
        <strain evidence="1 2">Bolton</strain>
    </source>
</reference>
<evidence type="ECO:0000313" key="1">
    <source>
        <dbReference type="EMBL" id="TRZ01334.1"/>
    </source>
</evidence>
<dbReference type="EMBL" id="SRMA01024119">
    <property type="protein sequence ID" value="TRZ01334.1"/>
    <property type="molecule type" value="Genomic_DNA"/>
</dbReference>
<keyword evidence="2" id="KW-1185">Reference proteome</keyword>
<sequence>GSECLSFDGVVSSDLFSSGVISSISVVQSVSRASVVSSVSVKSSEVVIDFTFGVGLFDTVNSEGSECFLSFVGVVSSDLFSSGVISSVFVVHSVSKASVFGSVSGFVAVKSSPVGLFDTVNSEGSECLSFVGVVFSDLFSSGVISSVSVVHSVSRASVVSSVSVKSSEVVIDFTFGVGLFDTVNSEGSECLLSFDGVVSSDLFSSGFISSVSVVHSVSRASVVSSVSGFVAVKSLVVVDFTFGVGLFDTVNSEGSECLLSFVGVVPSDLFSSV</sequence>
<comment type="caution">
    <text evidence="1">The sequence shown here is derived from an EMBL/GenBank/DDBJ whole genome shotgun (WGS) entry which is preliminary data.</text>
</comment>
<feature type="non-terminal residue" evidence="1">
    <location>
        <position position="1"/>
    </location>
</feature>
<accession>A0A553RGN8</accession>
<proteinExistence type="predicted"/>
<feature type="non-terminal residue" evidence="1">
    <location>
        <position position="273"/>
    </location>
</feature>
<dbReference type="Proteomes" id="UP000316079">
    <property type="component" value="Unassembled WGS sequence"/>
</dbReference>